<proteinExistence type="predicted"/>
<feature type="compositionally biased region" description="Basic and acidic residues" evidence="5">
    <location>
        <begin position="989"/>
        <end position="1036"/>
    </location>
</feature>
<dbReference type="PANTHER" id="PTHR12618:SF20">
    <property type="entry name" value="PHD AND RING FINGER DOMAIN-CONTAINING PROTEIN 1"/>
    <property type="match status" value="1"/>
</dbReference>
<feature type="compositionally biased region" description="Acidic residues" evidence="5">
    <location>
        <begin position="40"/>
        <end position="103"/>
    </location>
</feature>
<feature type="compositionally biased region" description="Low complexity" evidence="5">
    <location>
        <begin position="1633"/>
        <end position="1643"/>
    </location>
</feature>
<feature type="domain" description="RING-type" evidence="7">
    <location>
        <begin position="119"/>
        <end position="160"/>
    </location>
</feature>
<feature type="region of interest" description="Disordered" evidence="5">
    <location>
        <begin position="1686"/>
        <end position="1778"/>
    </location>
</feature>
<evidence type="ECO:0000259" key="6">
    <source>
        <dbReference type="PROSITE" id="PS50016"/>
    </source>
</evidence>
<dbReference type="Pfam" id="PF00628">
    <property type="entry name" value="PHD"/>
    <property type="match status" value="1"/>
</dbReference>
<feature type="compositionally biased region" description="Basic and acidic residues" evidence="5">
    <location>
        <begin position="22"/>
        <end position="36"/>
    </location>
</feature>
<feature type="compositionally biased region" description="Basic residues" evidence="5">
    <location>
        <begin position="959"/>
        <end position="969"/>
    </location>
</feature>
<gene>
    <name evidence="8" type="ORF">SNE40_006491</name>
</gene>
<evidence type="ECO:0000256" key="3">
    <source>
        <dbReference type="ARBA" id="ARBA00022833"/>
    </source>
</evidence>
<dbReference type="SMART" id="SM00249">
    <property type="entry name" value="PHD"/>
    <property type="match status" value="1"/>
</dbReference>
<feature type="compositionally biased region" description="Acidic residues" evidence="5">
    <location>
        <begin position="1711"/>
        <end position="1721"/>
    </location>
</feature>
<keyword evidence="1" id="KW-0479">Metal-binding</keyword>
<dbReference type="Gene3D" id="3.30.40.10">
    <property type="entry name" value="Zinc/RING finger domain, C3HC4 (zinc finger)"/>
    <property type="match status" value="2"/>
</dbReference>
<dbReference type="InterPro" id="IPR011011">
    <property type="entry name" value="Znf_FYVE_PHD"/>
</dbReference>
<feature type="domain" description="PHD-type" evidence="6">
    <location>
        <begin position="197"/>
        <end position="247"/>
    </location>
</feature>
<dbReference type="SMART" id="SM00184">
    <property type="entry name" value="RING"/>
    <property type="match status" value="2"/>
</dbReference>
<dbReference type="Pfam" id="PF13639">
    <property type="entry name" value="zf-RING_2"/>
    <property type="match status" value="1"/>
</dbReference>
<evidence type="ECO:0008006" key="10">
    <source>
        <dbReference type="Google" id="ProtNLM"/>
    </source>
</evidence>
<evidence type="ECO:0000256" key="5">
    <source>
        <dbReference type="SAM" id="MobiDB-lite"/>
    </source>
</evidence>
<feature type="compositionally biased region" description="Polar residues" evidence="5">
    <location>
        <begin position="1417"/>
        <end position="1428"/>
    </location>
</feature>
<feature type="region of interest" description="Disordered" evidence="5">
    <location>
        <begin position="288"/>
        <end position="423"/>
    </location>
</feature>
<feature type="compositionally biased region" description="Basic and acidic residues" evidence="5">
    <location>
        <begin position="1434"/>
        <end position="1447"/>
    </location>
</feature>
<feature type="compositionally biased region" description="Basic residues" evidence="5">
    <location>
        <begin position="922"/>
        <end position="931"/>
    </location>
</feature>
<dbReference type="PROSITE" id="PS00518">
    <property type="entry name" value="ZF_RING_1"/>
    <property type="match status" value="1"/>
</dbReference>
<feature type="compositionally biased region" description="Pro residues" evidence="5">
    <location>
        <begin position="1402"/>
        <end position="1414"/>
    </location>
</feature>
<feature type="compositionally biased region" description="Basic and acidic residues" evidence="5">
    <location>
        <begin position="1255"/>
        <end position="1274"/>
    </location>
</feature>
<feature type="compositionally biased region" description="Basic and acidic residues" evidence="5">
    <location>
        <begin position="1147"/>
        <end position="1160"/>
    </location>
</feature>
<accession>A0AAN8JWA7</accession>
<evidence type="ECO:0000256" key="2">
    <source>
        <dbReference type="ARBA" id="ARBA00022771"/>
    </source>
</evidence>
<feature type="compositionally biased region" description="Low complexity" evidence="5">
    <location>
        <begin position="1378"/>
        <end position="1396"/>
    </location>
</feature>
<dbReference type="InterPro" id="IPR019786">
    <property type="entry name" value="Zinc_finger_PHD-type_CS"/>
</dbReference>
<dbReference type="GO" id="GO:0008270">
    <property type="term" value="F:zinc ion binding"/>
    <property type="evidence" value="ECO:0007669"/>
    <property type="project" value="UniProtKB-KW"/>
</dbReference>
<evidence type="ECO:0000313" key="8">
    <source>
        <dbReference type="EMBL" id="KAK6183922.1"/>
    </source>
</evidence>
<feature type="compositionally biased region" description="Basic residues" evidence="5">
    <location>
        <begin position="1244"/>
        <end position="1254"/>
    </location>
</feature>
<dbReference type="InterPro" id="IPR047157">
    <property type="entry name" value="PHRF1/Atg35"/>
</dbReference>
<dbReference type="CDD" id="cd16635">
    <property type="entry name" value="mRING-HC-C3HC3D_PHRF1"/>
    <property type="match status" value="1"/>
</dbReference>
<feature type="compositionally biased region" description="Basic and acidic residues" evidence="5">
    <location>
        <begin position="686"/>
        <end position="715"/>
    </location>
</feature>
<feature type="region of interest" description="Disordered" evidence="5">
    <location>
        <begin position="618"/>
        <end position="655"/>
    </location>
</feature>
<reference evidence="8 9" key="1">
    <citation type="submission" date="2024-01" db="EMBL/GenBank/DDBJ databases">
        <title>The genome of the rayed Mediterranean limpet Patella caerulea (Linnaeus, 1758).</title>
        <authorList>
            <person name="Anh-Thu Weber A."/>
            <person name="Halstead-Nussloch G."/>
        </authorList>
    </citation>
    <scope>NUCLEOTIDE SEQUENCE [LARGE SCALE GENOMIC DNA]</scope>
    <source>
        <strain evidence="8">AATW-2023a</strain>
        <tissue evidence="8">Whole specimen</tissue>
    </source>
</reference>
<feature type="region of interest" description="Disordered" evidence="5">
    <location>
        <begin position="1608"/>
        <end position="1666"/>
    </location>
</feature>
<feature type="compositionally biased region" description="Low complexity" evidence="5">
    <location>
        <begin position="324"/>
        <end position="346"/>
    </location>
</feature>
<dbReference type="PROSITE" id="PS50016">
    <property type="entry name" value="ZF_PHD_2"/>
    <property type="match status" value="1"/>
</dbReference>
<feature type="compositionally biased region" description="Basic and acidic residues" evidence="5">
    <location>
        <begin position="1214"/>
        <end position="1243"/>
    </location>
</feature>
<feature type="compositionally biased region" description="Basic residues" evidence="5">
    <location>
        <begin position="1317"/>
        <end position="1337"/>
    </location>
</feature>
<feature type="compositionally biased region" description="Acidic residues" evidence="5">
    <location>
        <begin position="295"/>
        <end position="320"/>
    </location>
</feature>
<dbReference type="EMBL" id="JAZGQO010000006">
    <property type="protein sequence ID" value="KAK6183922.1"/>
    <property type="molecule type" value="Genomic_DNA"/>
</dbReference>
<dbReference type="Proteomes" id="UP001347796">
    <property type="component" value="Unassembled WGS sequence"/>
</dbReference>
<feature type="compositionally biased region" description="Acidic residues" evidence="5">
    <location>
        <begin position="716"/>
        <end position="725"/>
    </location>
</feature>
<feature type="compositionally biased region" description="Acidic residues" evidence="5">
    <location>
        <begin position="1361"/>
        <end position="1377"/>
    </location>
</feature>
<dbReference type="InterPro" id="IPR013083">
    <property type="entry name" value="Znf_RING/FYVE/PHD"/>
</dbReference>
<feature type="compositionally biased region" description="Basic and acidic residues" evidence="5">
    <location>
        <begin position="739"/>
        <end position="797"/>
    </location>
</feature>
<feature type="compositionally biased region" description="Basic and acidic residues" evidence="5">
    <location>
        <begin position="460"/>
        <end position="472"/>
    </location>
</feature>
<dbReference type="CDD" id="cd15536">
    <property type="entry name" value="PHD_PHRF1"/>
    <property type="match status" value="1"/>
</dbReference>
<feature type="compositionally biased region" description="Basic and acidic residues" evidence="5">
    <location>
        <begin position="1289"/>
        <end position="1316"/>
    </location>
</feature>
<feature type="compositionally biased region" description="Basic and acidic residues" evidence="5">
    <location>
        <begin position="887"/>
        <end position="905"/>
    </location>
</feature>
<dbReference type="SUPFAM" id="SSF57903">
    <property type="entry name" value="FYVE/PHD zinc finger"/>
    <property type="match status" value="1"/>
</dbReference>
<comment type="caution">
    <text evidence="8">The sequence shown here is derived from an EMBL/GenBank/DDBJ whole genome shotgun (WGS) entry which is preliminary data.</text>
</comment>
<dbReference type="InterPro" id="IPR001965">
    <property type="entry name" value="Znf_PHD"/>
</dbReference>
<dbReference type="InterPro" id="IPR057031">
    <property type="entry name" value="SFR19-like_C"/>
</dbReference>
<keyword evidence="9" id="KW-1185">Reference proteome</keyword>
<feature type="region of interest" description="Disordered" evidence="5">
    <location>
        <begin position="444"/>
        <end position="521"/>
    </location>
</feature>
<feature type="compositionally biased region" description="Acidic residues" evidence="5">
    <location>
        <begin position="809"/>
        <end position="827"/>
    </location>
</feature>
<dbReference type="InterPro" id="IPR001841">
    <property type="entry name" value="Znf_RING"/>
</dbReference>
<sequence length="1871" mass="211614">MEVNDVDLENIQLNPTSEGEMETEKDAVNVEDDVKIAEGVNDEDEEEESADDDDEEDDDSGEEDWDSEEDGEEGDDNEEEGDDDDDDDEDDESSEEEDEDGEDASQVLSDSCEEGEETCPICLGRFKEQDIGTPESCDHNFCLECIQEWSKNVNTCPVDRQVYHLIIVKKPGEDKVHSRIPVEDSNTLKEEDEEEDETVCEVCGRSDHEDRLLLCDGCDLGYHCECLTPPLTDIPVEEWFCPDCASKHDAEVADELTTQRRLRYQRRIARTRASEVVRARIQRHRAERNGLWTSSEEEEEDDEEEDEEEEKEEQIMDGEAAEGSSSSIQTPSTSQTEATTSTTTSPVKKKKTPTKKRKTKRKTTKRKTKSTKTTRKRKKRKTTKRKTGKGKKRKYKRKTKKKTKKTTSVDTPDSAGNYQVRTASDLKRFTTTSASVKGRIAQTLGLSKPPVGRTIPLQKKTGDKSFDEKRPETGASNLSILGHKDDLIGFQDDDMNEVPTVGAVPSASTTSTSQPKYSKSALLSHRPVRLPTSVLRRKPIPNLQPAVVPPAPSKPALGLHRGAPFDILGSIMQDQGKLHLHSKDVTINRDGTLSTSKVVKPPALSSSVERIGRITLSMPGGAVDRDEPVKQPDDKFAEDEENNLKASSEKNDSDIDIEKKTEDLLVKIMDRKAKDMSPADADVRIVMKDSDKLTKEKDTISKIDHQRYANEREDPYTDSETEFDSEIMNAWTGNRKSKKNGDKEKVQLDKDKLESEKEKGESEKEKGESEKEKRESEIEKGESEKETDQLKSATEKGEDSEESMTGMEVVDEIGENENSDQDLEDMDSMYGSPCAELNYAEFSETENNEEEQQADFELIKTDDKPVEEEVVTSIQFDARQVIRELMKEKEKAEMEKRNKESSPSHRKDKTISIGEMLDRDKKAKRVYRKHHENSNSNSSSSSSSSDSGEEGEVRSRDGKSKRRSHRRRESSHELRAKDSERRRRRRRERSHEERERERDYDRSHRREASNDERVRDSEHRRRREHSTERREKDSRKSSHNKSPRKHSKGYDSGEYSRSVLSRLDMLDGKKSRSEKERHSESSKHSRRDSRRSDREERHEKSHSRHEDRSRSERDSSRRKHRHKSPTASRSRSRSNSKSHRRHVQTSSKDHYRSRSRDRHERSKHKRREKSVSKEQSPFWEHRKRSPEVELDWNRSSVVDYEGSPVMEEESETSPLREDSPIQERRRDKSTKEKRGREEETERHRSSKSKKRRREKSKERDISTERSKRDRRIVENRSWSRSPIPIAAVDDERDKENHDEIVVEKSASKQKSHETVTKKKGKVKGKGKGKGKKSKKVKGPPVPPGMTFKSVEGDSLLVGEFEPVEIEIEDEDDDEESEVPGPSAAVSPVAAPTSLSVDEPTIPSSPPSPPSPPSPSSDNESNGLGNISDDQSDYDPAHPTDDEFKLAKSPEAPPALSPSPVRISPLYMSPIRPPSPKQADASPVPDKTVDSAEEESSPKSTLSDSVSKSKSPPEPTTSILLVNPTKPVSKSITDPEPVVIASVEKSPIAIVKPSETKIQPVPPVPPPAISQSTSLLNPLILSQPLPPVGQVFPTVQSPDLSFPFRTGVPPSVNQRLSNTSSDFLNGSRFDSKRPSSSTSLISSLPFPPLSQNSSSLMPPPGTIGSKPRFNQLAEINRLLNTQARLAGIRPDPKTGGIFKIPDPPDSKSETLEVVDMDIDIDSSDVSSPSDDECELQLPPSPKTKKRHDASRRGFDEFPSSAVDLVKKQKKSNSKKSLDPRTMSLQYVRKLHLQERVVEEVKLAIKPFYSSKKISKEEYKEILRKAVPKICHSKAKDVNPMKVKLLVEGYVNKFQVKHKKKLDKANKKLITSR</sequence>
<keyword evidence="3" id="KW-0862">Zinc</keyword>
<evidence type="ECO:0000259" key="7">
    <source>
        <dbReference type="PROSITE" id="PS50089"/>
    </source>
</evidence>
<dbReference type="PANTHER" id="PTHR12618">
    <property type="entry name" value="PHD AND RING FINGER DOMAIN-CONTAINING PROTEIN 1"/>
    <property type="match status" value="1"/>
</dbReference>
<feature type="compositionally biased region" description="Polar residues" evidence="5">
    <location>
        <begin position="1610"/>
        <end position="1623"/>
    </location>
</feature>
<feature type="region of interest" description="Disordered" evidence="5">
    <location>
        <begin position="887"/>
        <end position="1531"/>
    </location>
</feature>
<feature type="compositionally biased region" description="Basic residues" evidence="5">
    <location>
        <begin position="1116"/>
        <end position="1143"/>
    </location>
</feature>
<feature type="region of interest" description="Disordered" evidence="5">
    <location>
        <begin position="1"/>
        <end position="113"/>
    </location>
</feature>
<keyword evidence="2 4" id="KW-0863">Zinc-finger</keyword>
<feature type="compositionally biased region" description="Low complexity" evidence="5">
    <location>
        <begin position="1497"/>
        <end position="1509"/>
    </location>
</feature>
<feature type="compositionally biased region" description="Polar residues" evidence="5">
    <location>
        <begin position="506"/>
        <end position="517"/>
    </location>
</feature>
<feature type="compositionally biased region" description="Low complexity" evidence="5">
    <location>
        <begin position="934"/>
        <end position="946"/>
    </location>
</feature>
<feature type="compositionally biased region" description="Basic residues" evidence="5">
    <location>
        <begin position="1037"/>
        <end position="1047"/>
    </location>
</feature>
<evidence type="ECO:0000256" key="4">
    <source>
        <dbReference type="PROSITE-ProRule" id="PRU00175"/>
    </source>
</evidence>
<feature type="compositionally biased region" description="Basic and acidic residues" evidence="5">
    <location>
        <begin position="970"/>
        <end position="981"/>
    </location>
</feature>
<feature type="compositionally biased region" description="Polar residues" evidence="5">
    <location>
        <begin position="409"/>
        <end position="422"/>
    </location>
</feature>
<dbReference type="PROSITE" id="PS50089">
    <property type="entry name" value="ZF_RING_2"/>
    <property type="match status" value="1"/>
</dbReference>
<evidence type="ECO:0000256" key="1">
    <source>
        <dbReference type="ARBA" id="ARBA00022723"/>
    </source>
</evidence>
<feature type="compositionally biased region" description="Basic and acidic residues" evidence="5">
    <location>
        <begin position="623"/>
        <end position="635"/>
    </location>
</feature>
<feature type="region of interest" description="Disordered" evidence="5">
    <location>
        <begin position="686"/>
        <end position="831"/>
    </location>
</feature>
<dbReference type="InterPro" id="IPR019787">
    <property type="entry name" value="Znf_PHD-finger"/>
</dbReference>
<dbReference type="Pfam" id="PF23030">
    <property type="entry name" value="SCAF11-like_C"/>
    <property type="match status" value="1"/>
</dbReference>
<evidence type="ECO:0000313" key="9">
    <source>
        <dbReference type="Proteomes" id="UP001347796"/>
    </source>
</evidence>
<dbReference type="PROSITE" id="PS01359">
    <property type="entry name" value="ZF_PHD_1"/>
    <property type="match status" value="1"/>
</dbReference>
<feature type="compositionally biased region" description="Basic and acidic residues" evidence="5">
    <location>
        <begin position="1090"/>
        <end position="1115"/>
    </location>
</feature>
<dbReference type="InterPro" id="IPR017907">
    <property type="entry name" value="Znf_RING_CS"/>
</dbReference>
<organism evidence="8 9">
    <name type="scientific">Patella caerulea</name>
    <name type="common">Rayed Mediterranean limpet</name>
    <dbReference type="NCBI Taxonomy" id="87958"/>
    <lineage>
        <taxon>Eukaryota</taxon>
        <taxon>Metazoa</taxon>
        <taxon>Spiralia</taxon>
        <taxon>Lophotrochozoa</taxon>
        <taxon>Mollusca</taxon>
        <taxon>Gastropoda</taxon>
        <taxon>Patellogastropoda</taxon>
        <taxon>Patelloidea</taxon>
        <taxon>Patellidae</taxon>
        <taxon>Patella</taxon>
    </lineage>
</organism>
<feature type="compositionally biased region" description="Basic residues" evidence="5">
    <location>
        <begin position="347"/>
        <end position="405"/>
    </location>
</feature>
<name>A0AAN8JWA7_PATCE</name>
<feature type="compositionally biased region" description="Basic and acidic residues" evidence="5">
    <location>
        <begin position="1064"/>
        <end position="1083"/>
    </location>
</feature>
<dbReference type="SUPFAM" id="SSF57850">
    <property type="entry name" value="RING/U-box"/>
    <property type="match status" value="1"/>
</dbReference>
<protein>
    <recommendedName>
        <fullName evidence="10">PHD and RING finger domain-containing protein 1</fullName>
    </recommendedName>
</protein>